<dbReference type="Pfam" id="PF04350">
    <property type="entry name" value="PilO"/>
    <property type="match status" value="1"/>
</dbReference>
<gene>
    <name evidence="1" type="ORF">S06H3_52141</name>
</gene>
<organism evidence="1">
    <name type="scientific">marine sediment metagenome</name>
    <dbReference type="NCBI Taxonomy" id="412755"/>
    <lineage>
        <taxon>unclassified sequences</taxon>
        <taxon>metagenomes</taxon>
        <taxon>ecological metagenomes</taxon>
    </lineage>
</organism>
<dbReference type="AlphaFoldDB" id="X1QF66"/>
<dbReference type="GO" id="GO:0043107">
    <property type="term" value="P:type IV pilus-dependent motility"/>
    <property type="evidence" value="ECO:0007669"/>
    <property type="project" value="InterPro"/>
</dbReference>
<dbReference type="GO" id="GO:0043683">
    <property type="term" value="P:type IV pilus assembly"/>
    <property type="evidence" value="ECO:0007669"/>
    <property type="project" value="InterPro"/>
</dbReference>
<sequence>SALKAERSGARDYITANHAKLSVVGSYRSIVMLMNKLQGSPRQVWIDSVSIKPISDSSEQLKCDISIVIYTTEEKVAVL</sequence>
<feature type="non-terminal residue" evidence="1">
    <location>
        <position position="1"/>
    </location>
</feature>
<proteinExistence type="predicted"/>
<dbReference type="InterPro" id="IPR014717">
    <property type="entry name" value="Transl_elong_EF1B/ribsomal_bS6"/>
</dbReference>
<dbReference type="InterPro" id="IPR007445">
    <property type="entry name" value="PilO"/>
</dbReference>
<name>X1QF66_9ZZZZ</name>
<reference evidence="1" key="1">
    <citation type="journal article" date="2014" name="Front. Microbiol.">
        <title>High frequency of phylogenetically diverse reductive dehalogenase-homologous genes in deep subseafloor sedimentary metagenomes.</title>
        <authorList>
            <person name="Kawai M."/>
            <person name="Futagami T."/>
            <person name="Toyoda A."/>
            <person name="Takaki Y."/>
            <person name="Nishi S."/>
            <person name="Hori S."/>
            <person name="Arai W."/>
            <person name="Tsubouchi T."/>
            <person name="Morono Y."/>
            <person name="Uchiyama I."/>
            <person name="Ito T."/>
            <person name="Fujiyama A."/>
            <person name="Inagaki F."/>
            <person name="Takami H."/>
        </authorList>
    </citation>
    <scope>NUCLEOTIDE SEQUENCE</scope>
    <source>
        <strain evidence="1">Expedition CK06-06</strain>
    </source>
</reference>
<evidence type="ECO:0000313" key="1">
    <source>
        <dbReference type="EMBL" id="GAI41924.1"/>
    </source>
</evidence>
<dbReference type="Gene3D" id="3.30.70.60">
    <property type="match status" value="1"/>
</dbReference>
<comment type="caution">
    <text evidence="1">The sequence shown here is derived from an EMBL/GenBank/DDBJ whole genome shotgun (WGS) entry which is preliminary data.</text>
</comment>
<dbReference type="EMBL" id="BARV01033133">
    <property type="protein sequence ID" value="GAI41924.1"/>
    <property type="molecule type" value="Genomic_DNA"/>
</dbReference>
<protein>
    <submittedName>
        <fullName evidence="1">Uncharacterized protein</fullName>
    </submittedName>
</protein>
<accession>X1QF66</accession>